<evidence type="ECO:0000313" key="3">
    <source>
        <dbReference type="Proteomes" id="UP000466345"/>
    </source>
</evidence>
<protein>
    <recommendedName>
        <fullName evidence="4">MarR family transcriptional regulator</fullName>
    </recommendedName>
</protein>
<organism evidence="2 3">
    <name type="scientific">Streptomyces smaragdinus</name>
    <dbReference type="NCBI Taxonomy" id="2585196"/>
    <lineage>
        <taxon>Bacteria</taxon>
        <taxon>Bacillati</taxon>
        <taxon>Actinomycetota</taxon>
        <taxon>Actinomycetes</taxon>
        <taxon>Kitasatosporales</taxon>
        <taxon>Streptomycetaceae</taxon>
        <taxon>Streptomyces</taxon>
    </lineage>
</organism>
<reference evidence="2 3" key="1">
    <citation type="submission" date="2019-10" db="EMBL/GenBank/DDBJ databases">
        <title>Streptomyces smaragdinus sp. nov. and Streptomyces fabii sp. nov., isolated from the gut of fungus growing-termite Macrotermes natalensis.</title>
        <authorList>
            <person name="Schwitalla J."/>
            <person name="Benndorf R."/>
            <person name="Martin K."/>
            <person name="De Beer W."/>
            <person name="Kaster A.-K."/>
            <person name="Vollmers J."/>
            <person name="Poulsen M."/>
            <person name="Beemelmanns C."/>
        </authorList>
    </citation>
    <scope>NUCLEOTIDE SEQUENCE [LARGE SCALE GENOMIC DNA]</scope>
    <source>
        <strain evidence="2 3">RB5</strain>
    </source>
</reference>
<dbReference type="Proteomes" id="UP000466345">
    <property type="component" value="Unassembled WGS sequence"/>
</dbReference>
<dbReference type="OrthoDB" id="4550778at2"/>
<evidence type="ECO:0000256" key="1">
    <source>
        <dbReference type="SAM" id="MobiDB-lite"/>
    </source>
</evidence>
<evidence type="ECO:0000313" key="2">
    <source>
        <dbReference type="EMBL" id="MQY15815.1"/>
    </source>
</evidence>
<feature type="region of interest" description="Disordered" evidence="1">
    <location>
        <begin position="245"/>
        <end position="295"/>
    </location>
</feature>
<feature type="compositionally biased region" description="Basic and acidic residues" evidence="1">
    <location>
        <begin position="245"/>
        <end position="263"/>
    </location>
</feature>
<dbReference type="AlphaFoldDB" id="A0A7K0CQQ1"/>
<comment type="caution">
    <text evidence="2">The sequence shown here is derived from an EMBL/GenBank/DDBJ whole genome shotgun (WGS) entry which is preliminary data.</text>
</comment>
<accession>A0A7K0CQQ1</accession>
<sequence>MAGLPAVRVSAGHDLLSGALAACARERYSGRVLVVGTPGGVLHLRDGLVVAAESPGAPGPEALLLRSGRIDAGVWDAVLRESGGARPPWAMLVARGALGAAQLRVMCLMAMRDAVFAMTVGQVDGVGHDPGGEPSAPVEPGELPARLLQDAARKIRALAALPYPVVPWRERPRPAGGVAVLGVLRREIVRHADGRRTARDLAFLVGRGVYPVTVEIARMLADGVLAQDVAPAPIPVRAAAYELRPREAPDVGERTPDRRDGLPRRQPGAGAPGWKGFFRLRHGGPAQHSRQPRDT</sequence>
<name>A0A7K0CQQ1_9ACTN</name>
<keyword evidence="3" id="KW-1185">Reference proteome</keyword>
<gene>
    <name evidence="2" type="ORF">SRB5_60060</name>
</gene>
<dbReference type="EMBL" id="WEGJ01000039">
    <property type="protein sequence ID" value="MQY15815.1"/>
    <property type="molecule type" value="Genomic_DNA"/>
</dbReference>
<dbReference type="RefSeq" id="WP_153456615.1">
    <property type="nucleotide sequence ID" value="NZ_WEGJ01000039.1"/>
</dbReference>
<evidence type="ECO:0008006" key="4">
    <source>
        <dbReference type="Google" id="ProtNLM"/>
    </source>
</evidence>
<proteinExistence type="predicted"/>